<dbReference type="AlphaFoldDB" id="A0A6G1J5D6"/>
<dbReference type="OrthoDB" id="5420711at2759"/>
<protein>
    <submittedName>
        <fullName evidence="1">Uncharacterized protein</fullName>
    </submittedName>
</protein>
<evidence type="ECO:0000313" key="1">
    <source>
        <dbReference type="EMBL" id="KAF2685628.1"/>
    </source>
</evidence>
<sequence>MAAPEDSLTLSHFLTLPRELRDAVLENLLVLDTIPLECAITSIPRFKHQVDPTGEHFEVFQEQELEKEYPLRVPCTRRTTWIVPLKDVVPTDYWGNLYSEDWELIPETVAHEMRVGMTYQRAPRRASPEFGVMRVCKQLFHEGSEIFWGKNIFSFTDDFRIPTAVHFLRDRPPATLSQITSIEIALTEDGFVDVSTGPLLSQYPPQESNLEFGYELYPQLCALAASPAMRLRHLILGVETLIERRGQPGGQPGGQLVSITKCLRDEEAGHLTIPTWLDPLLSISGLESVSVRWFSSIPIFQRTGRCLDQIRCQMLQDRPLEGKIGTATERRNIGFYARAIQQTDENRDDYEFVTDVRATLEYNTETGQLQQRDCALEFEGNVLVEVPKEETNEVTEWANWKARPGILKGWEGLNVFITHCQLRRN</sequence>
<reference evidence="1" key="1">
    <citation type="journal article" date="2020" name="Stud. Mycol.">
        <title>101 Dothideomycetes genomes: a test case for predicting lifestyles and emergence of pathogens.</title>
        <authorList>
            <person name="Haridas S."/>
            <person name="Albert R."/>
            <person name="Binder M."/>
            <person name="Bloem J."/>
            <person name="Labutti K."/>
            <person name="Salamov A."/>
            <person name="Andreopoulos B."/>
            <person name="Baker S."/>
            <person name="Barry K."/>
            <person name="Bills G."/>
            <person name="Bluhm B."/>
            <person name="Cannon C."/>
            <person name="Castanera R."/>
            <person name="Culley D."/>
            <person name="Daum C."/>
            <person name="Ezra D."/>
            <person name="Gonzalez J."/>
            <person name="Henrissat B."/>
            <person name="Kuo A."/>
            <person name="Liang C."/>
            <person name="Lipzen A."/>
            <person name="Lutzoni F."/>
            <person name="Magnuson J."/>
            <person name="Mondo S."/>
            <person name="Nolan M."/>
            <person name="Ohm R."/>
            <person name="Pangilinan J."/>
            <person name="Park H.-J."/>
            <person name="Ramirez L."/>
            <person name="Alfaro M."/>
            <person name="Sun H."/>
            <person name="Tritt A."/>
            <person name="Yoshinaga Y."/>
            <person name="Zwiers L.-H."/>
            <person name="Turgeon B."/>
            <person name="Goodwin S."/>
            <person name="Spatafora J."/>
            <person name="Crous P."/>
            <person name="Grigoriev I."/>
        </authorList>
    </citation>
    <scope>NUCLEOTIDE SEQUENCE</scope>
    <source>
        <strain evidence="1">CBS 122367</strain>
    </source>
</reference>
<accession>A0A6G1J5D6</accession>
<name>A0A6G1J5D6_9PLEO</name>
<keyword evidence="2" id="KW-1185">Reference proteome</keyword>
<dbReference type="PANTHER" id="PTHR38790:SF9">
    <property type="entry name" value="F-BOX DOMAIN-CONTAINING PROTEIN"/>
    <property type="match status" value="1"/>
</dbReference>
<dbReference type="Proteomes" id="UP000799291">
    <property type="component" value="Unassembled WGS sequence"/>
</dbReference>
<dbReference type="EMBL" id="MU005578">
    <property type="protein sequence ID" value="KAF2685628.1"/>
    <property type="molecule type" value="Genomic_DNA"/>
</dbReference>
<evidence type="ECO:0000313" key="2">
    <source>
        <dbReference type="Proteomes" id="UP000799291"/>
    </source>
</evidence>
<gene>
    <name evidence="1" type="ORF">K458DRAFT_416853</name>
</gene>
<proteinExistence type="predicted"/>
<dbReference type="PANTHER" id="PTHR38790">
    <property type="entry name" value="2EXR DOMAIN-CONTAINING PROTEIN-RELATED"/>
    <property type="match status" value="1"/>
</dbReference>
<organism evidence="1 2">
    <name type="scientific">Lentithecium fluviatile CBS 122367</name>
    <dbReference type="NCBI Taxonomy" id="1168545"/>
    <lineage>
        <taxon>Eukaryota</taxon>
        <taxon>Fungi</taxon>
        <taxon>Dikarya</taxon>
        <taxon>Ascomycota</taxon>
        <taxon>Pezizomycotina</taxon>
        <taxon>Dothideomycetes</taxon>
        <taxon>Pleosporomycetidae</taxon>
        <taxon>Pleosporales</taxon>
        <taxon>Massarineae</taxon>
        <taxon>Lentitheciaceae</taxon>
        <taxon>Lentithecium</taxon>
    </lineage>
</organism>